<feature type="transmembrane region" description="Helical" evidence="2">
    <location>
        <begin position="542"/>
        <end position="562"/>
    </location>
</feature>
<comment type="caution">
    <text evidence="3">The sequence shown here is derived from an EMBL/GenBank/DDBJ whole genome shotgun (WGS) entry which is preliminary data.</text>
</comment>
<accession>A0A369JV92</accession>
<dbReference type="AlphaFoldDB" id="A0A369JV92"/>
<proteinExistence type="predicted"/>
<name>A0A369JV92_HYPMA</name>
<protein>
    <recommendedName>
        <fullName evidence="5">WW domain-containing protein</fullName>
    </recommendedName>
</protein>
<dbReference type="InterPro" id="IPR001202">
    <property type="entry name" value="WW_dom"/>
</dbReference>
<dbReference type="OrthoDB" id="2657661at2759"/>
<evidence type="ECO:0000313" key="4">
    <source>
        <dbReference type="Proteomes" id="UP000076154"/>
    </source>
</evidence>
<evidence type="ECO:0000256" key="1">
    <source>
        <dbReference type="SAM" id="MobiDB-lite"/>
    </source>
</evidence>
<dbReference type="CDD" id="cd00201">
    <property type="entry name" value="WW"/>
    <property type="match status" value="1"/>
</dbReference>
<evidence type="ECO:0008006" key="5">
    <source>
        <dbReference type="Google" id="ProtNLM"/>
    </source>
</evidence>
<gene>
    <name evidence="3" type="ORF">Hypma_006618</name>
</gene>
<reference evidence="3" key="1">
    <citation type="submission" date="2018-04" db="EMBL/GenBank/DDBJ databases">
        <title>Whole genome sequencing of Hypsizygus marmoreus.</title>
        <authorList>
            <person name="Choi I.-G."/>
            <person name="Min B."/>
            <person name="Kim J.-G."/>
            <person name="Kim S."/>
            <person name="Oh Y.-L."/>
            <person name="Kong W.-S."/>
            <person name="Park H."/>
            <person name="Jeong J."/>
            <person name="Song E.-S."/>
        </authorList>
    </citation>
    <scope>NUCLEOTIDE SEQUENCE [LARGE SCALE GENOMIC DNA]</scope>
    <source>
        <strain evidence="3">51987-8</strain>
    </source>
</reference>
<sequence length="713" mass="81782">MGRPFHQSLCALRRLLRDIAHKWRFPWVRHIWASVWLFLHGRVAAFDGLRHRLKSSDATLKPLSTECTDRRRAECVGWMDDILVVPKAHSNPYLLSETSAALEIPAAIPLDTLPLDSTSTATMSEHVEIKDTDSTSSSITLQRFELEPSRSPNRSRVSIIPAAASLQLQHELVQIGHLGSSVDISEAIYPIVPSGVPRYERDREISRKDAQFTFHPLQESLSRGALPAGWVEYTHPEGQPFFFHPEKRIITETWIWDTALFEVVMDFVSQFEDFTRSKNVFQPDDTQLVLDCSEDNDGHFWCGYYYACRSTRSVYWLEKFPLDHLIWEVKGNIEPSHIKLYLEYQFWCHWELFPNIMEVDKCTLGLVADTVRDAQTDVQTSESSTINHSLESLNAMANIVDSATKQMKHSHPSTWFVGRFMSLLYKDRFLNFHGQYGARLSRKQSVHGKGQPHHSWLIKILSPLLFSAPNIHLKTMEGLWVDQLTIRVHWAEFFSKMNEEWGQHIVHASILLNANVAFLAIPSNDPSNNTETVISSRSAQQIASYASVVASFASMMLALMLVRQHKTRGHTVNDYAEFLDKRNHRSRGLETLAIMYSLPYALLTWGMGTFFVAFAFMCFGKSNLLARFFVGGAMVLVCILIAWCIWMAWEETAWWKWCKERLPDMRRRGKQSGGEHQSEDSSGTMPQEPMISLPWPTRWRKQRGSISTVISSV</sequence>
<feature type="transmembrane region" description="Helical" evidence="2">
    <location>
        <begin position="592"/>
        <end position="616"/>
    </location>
</feature>
<evidence type="ECO:0000313" key="3">
    <source>
        <dbReference type="EMBL" id="RDB26269.1"/>
    </source>
</evidence>
<dbReference type="InParanoid" id="A0A369JV92"/>
<feature type="region of interest" description="Disordered" evidence="1">
    <location>
        <begin position="668"/>
        <end position="692"/>
    </location>
</feature>
<keyword evidence="2" id="KW-0812">Transmembrane</keyword>
<keyword evidence="4" id="KW-1185">Reference proteome</keyword>
<keyword evidence="2" id="KW-0472">Membrane</keyword>
<feature type="transmembrane region" description="Helical" evidence="2">
    <location>
        <begin position="628"/>
        <end position="649"/>
    </location>
</feature>
<keyword evidence="2" id="KW-1133">Transmembrane helix</keyword>
<dbReference type="Proteomes" id="UP000076154">
    <property type="component" value="Unassembled WGS sequence"/>
</dbReference>
<organism evidence="3 4">
    <name type="scientific">Hypsizygus marmoreus</name>
    <name type="common">White beech mushroom</name>
    <name type="synonym">Agaricus marmoreus</name>
    <dbReference type="NCBI Taxonomy" id="39966"/>
    <lineage>
        <taxon>Eukaryota</taxon>
        <taxon>Fungi</taxon>
        <taxon>Dikarya</taxon>
        <taxon>Basidiomycota</taxon>
        <taxon>Agaricomycotina</taxon>
        <taxon>Agaricomycetes</taxon>
        <taxon>Agaricomycetidae</taxon>
        <taxon>Agaricales</taxon>
        <taxon>Tricholomatineae</taxon>
        <taxon>Lyophyllaceae</taxon>
        <taxon>Hypsizygus</taxon>
    </lineage>
</organism>
<evidence type="ECO:0000256" key="2">
    <source>
        <dbReference type="SAM" id="Phobius"/>
    </source>
</evidence>
<dbReference type="EMBL" id="LUEZ02000040">
    <property type="protein sequence ID" value="RDB26269.1"/>
    <property type="molecule type" value="Genomic_DNA"/>
</dbReference>